<name>A0A9P5ZFF9_9AGAR</name>
<dbReference type="AlphaFoldDB" id="A0A9P5ZFF9"/>
<organism evidence="2 3">
    <name type="scientific">Pholiota conissans</name>
    <dbReference type="NCBI Taxonomy" id="109636"/>
    <lineage>
        <taxon>Eukaryota</taxon>
        <taxon>Fungi</taxon>
        <taxon>Dikarya</taxon>
        <taxon>Basidiomycota</taxon>
        <taxon>Agaricomycotina</taxon>
        <taxon>Agaricomycetes</taxon>
        <taxon>Agaricomycetidae</taxon>
        <taxon>Agaricales</taxon>
        <taxon>Agaricineae</taxon>
        <taxon>Strophariaceae</taxon>
        <taxon>Pholiota</taxon>
    </lineage>
</organism>
<protein>
    <submittedName>
        <fullName evidence="2">Uncharacterized protein</fullName>
    </submittedName>
</protein>
<sequence length="185" mass="21185">MDLQLASIEEELSSSSETEPSKIAPSFERSSKAEQRQQLLEARQSVEKGMKDINERLHLISDERTRRIILGILKIWNDKLFASSKQKNIVIEELLALELPTTFKETQIATDAVVLITLFCRNANRNFKQFSKTYAPYQGRPTPSSFAVSWAEPQGRFDDLLCKRPNKRTGLPLATLHEVFGNYQR</sequence>
<reference evidence="2" key="1">
    <citation type="submission" date="2020-11" db="EMBL/GenBank/DDBJ databases">
        <authorList>
            <consortium name="DOE Joint Genome Institute"/>
            <person name="Ahrendt S."/>
            <person name="Riley R."/>
            <person name="Andreopoulos W."/>
            <person name="Labutti K."/>
            <person name="Pangilinan J."/>
            <person name="Ruiz-Duenas F.J."/>
            <person name="Barrasa J.M."/>
            <person name="Sanchez-Garcia M."/>
            <person name="Camarero S."/>
            <person name="Miyauchi S."/>
            <person name="Serrano A."/>
            <person name="Linde D."/>
            <person name="Babiker R."/>
            <person name="Drula E."/>
            <person name="Ayuso-Fernandez I."/>
            <person name="Pacheco R."/>
            <person name="Padilla G."/>
            <person name="Ferreira P."/>
            <person name="Barriuso J."/>
            <person name="Kellner H."/>
            <person name="Castanera R."/>
            <person name="Alfaro M."/>
            <person name="Ramirez L."/>
            <person name="Pisabarro A.G."/>
            <person name="Kuo A."/>
            <person name="Tritt A."/>
            <person name="Lipzen A."/>
            <person name="He G."/>
            <person name="Yan M."/>
            <person name="Ng V."/>
            <person name="Cullen D."/>
            <person name="Martin F."/>
            <person name="Rosso M.-N."/>
            <person name="Henrissat B."/>
            <person name="Hibbett D."/>
            <person name="Martinez A.T."/>
            <person name="Grigoriev I.V."/>
        </authorList>
    </citation>
    <scope>NUCLEOTIDE SEQUENCE</scope>
    <source>
        <strain evidence="2">CIRM-BRFM 674</strain>
    </source>
</reference>
<keyword evidence="3" id="KW-1185">Reference proteome</keyword>
<accession>A0A9P5ZFF9</accession>
<dbReference type="Proteomes" id="UP000807469">
    <property type="component" value="Unassembled WGS sequence"/>
</dbReference>
<evidence type="ECO:0000313" key="2">
    <source>
        <dbReference type="EMBL" id="KAF9484921.1"/>
    </source>
</evidence>
<feature type="region of interest" description="Disordered" evidence="1">
    <location>
        <begin position="1"/>
        <end position="31"/>
    </location>
</feature>
<proteinExistence type="predicted"/>
<evidence type="ECO:0000256" key="1">
    <source>
        <dbReference type="SAM" id="MobiDB-lite"/>
    </source>
</evidence>
<dbReference type="EMBL" id="MU155139">
    <property type="protein sequence ID" value="KAF9484921.1"/>
    <property type="molecule type" value="Genomic_DNA"/>
</dbReference>
<evidence type="ECO:0000313" key="3">
    <source>
        <dbReference type="Proteomes" id="UP000807469"/>
    </source>
</evidence>
<comment type="caution">
    <text evidence="2">The sequence shown here is derived from an EMBL/GenBank/DDBJ whole genome shotgun (WGS) entry which is preliminary data.</text>
</comment>
<gene>
    <name evidence="2" type="ORF">BDN70DRAFT_927943</name>
</gene>
<dbReference type="OrthoDB" id="3268345at2759"/>